<dbReference type="InParanoid" id="A0A165NGC8"/>
<keyword evidence="8" id="KW-1185">Reference proteome</keyword>
<dbReference type="GO" id="GO:0005886">
    <property type="term" value="C:plasma membrane"/>
    <property type="evidence" value="ECO:0007669"/>
    <property type="project" value="TreeGrafter"/>
</dbReference>
<evidence type="ECO:0000256" key="6">
    <source>
        <dbReference type="SAM" id="Phobius"/>
    </source>
</evidence>
<feature type="transmembrane region" description="Helical" evidence="6">
    <location>
        <begin position="98"/>
        <end position="121"/>
    </location>
</feature>
<dbReference type="InterPro" id="IPR047622">
    <property type="entry name" value="GPR1_FUN34_YAAH"/>
</dbReference>
<evidence type="ECO:0000313" key="8">
    <source>
        <dbReference type="Proteomes" id="UP000077266"/>
    </source>
</evidence>
<evidence type="ECO:0000256" key="4">
    <source>
        <dbReference type="ARBA" id="ARBA00022989"/>
    </source>
</evidence>
<reference evidence="7 8" key="1">
    <citation type="journal article" date="2016" name="Mol. Biol. Evol.">
        <title>Comparative Genomics of Early-Diverging Mushroom-Forming Fungi Provides Insights into the Origins of Lignocellulose Decay Capabilities.</title>
        <authorList>
            <person name="Nagy L.G."/>
            <person name="Riley R."/>
            <person name="Tritt A."/>
            <person name="Adam C."/>
            <person name="Daum C."/>
            <person name="Floudas D."/>
            <person name="Sun H."/>
            <person name="Yadav J.S."/>
            <person name="Pangilinan J."/>
            <person name="Larsson K.H."/>
            <person name="Matsuura K."/>
            <person name="Barry K."/>
            <person name="Labutti K."/>
            <person name="Kuo R."/>
            <person name="Ohm R.A."/>
            <person name="Bhattacharya S.S."/>
            <person name="Shirouzu T."/>
            <person name="Yoshinaga Y."/>
            <person name="Martin F.M."/>
            <person name="Grigoriev I.V."/>
            <person name="Hibbett D.S."/>
        </authorList>
    </citation>
    <scope>NUCLEOTIDE SEQUENCE [LARGE SCALE GENOMIC DNA]</scope>
    <source>
        <strain evidence="7 8">HHB12029</strain>
    </source>
</reference>
<feature type="transmembrane region" description="Helical" evidence="6">
    <location>
        <begin position="38"/>
        <end position="55"/>
    </location>
</feature>
<evidence type="ECO:0000313" key="7">
    <source>
        <dbReference type="EMBL" id="KZW00711.1"/>
    </source>
</evidence>
<feature type="transmembrane region" description="Helical" evidence="6">
    <location>
        <begin position="133"/>
        <end position="152"/>
    </location>
</feature>
<dbReference type="Proteomes" id="UP000077266">
    <property type="component" value="Unassembled WGS sequence"/>
</dbReference>
<name>A0A165NGC8_EXIGL</name>
<dbReference type="PANTHER" id="PTHR31123:SF1">
    <property type="entry name" value="ACCUMULATION OF DYADS PROTEIN 2-RELATED"/>
    <property type="match status" value="1"/>
</dbReference>
<dbReference type="AlphaFoldDB" id="A0A165NGC8"/>
<gene>
    <name evidence="7" type="ORF">EXIGLDRAFT_738689</name>
</gene>
<evidence type="ECO:0000256" key="1">
    <source>
        <dbReference type="ARBA" id="ARBA00004141"/>
    </source>
</evidence>
<proteinExistence type="inferred from homology"/>
<evidence type="ECO:0000256" key="3">
    <source>
        <dbReference type="ARBA" id="ARBA00022692"/>
    </source>
</evidence>
<keyword evidence="3 6" id="KW-0812">Transmembrane</keyword>
<dbReference type="GO" id="GO:0015123">
    <property type="term" value="F:acetate transmembrane transporter activity"/>
    <property type="evidence" value="ECO:0007669"/>
    <property type="project" value="TreeGrafter"/>
</dbReference>
<accession>A0A165NGC8</accession>
<feature type="transmembrane region" description="Helical" evidence="6">
    <location>
        <begin position="67"/>
        <end position="86"/>
    </location>
</feature>
<keyword evidence="5 6" id="KW-0472">Membrane</keyword>
<comment type="similarity">
    <text evidence="2">Belongs to the acetate uptake transporter (AceTr) (TC 2.A.96) family.</text>
</comment>
<organism evidence="7 8">
    <name type="scientific">Exidia glandulosa HHB12029</name>
    <dbReference type="NCBI Taxonomy" id="1314781"/>
    <lineage>
        <taxon>Eukaryota</taxon>
        <taxon>Fungi</taxon>
        <taxon>Dikarya</taxon>
        <taxon>Basidiomycota</taxon>
        <taxon>Agaricomycotina</taxon>
        <taxon>Agaricomycetes</taxon>
        <taxon>Auriculariales</taxon>
        <taxon>Exidiaceae</taxon>
        <taxon>Exidia</taxon>
    </lineage>
</organism>
<dbReference type="OrthoDB" id="3648309at2759"/>
<comment type="subcellular location">
    <subcellularLocation>
        <location evidence="1">Membrane</location>
        <topology evidence="1">Multi-pass membrane protein</topology>
    </subcellularLocation>
</comment>
<dbReference type="NCBIfam" id="NF038013">
    <property type="entry name" value="AceTr_1"/>
    <property type="match status" value="1"/>
</dbReference>
<feature type="transmembrane region" description="Helical" evidence="6">
    <location>
        <begin position="158"/>
        <end position="176"/>
    </location>
</feature>
<feature type="transmembrane region" description="Helical" evidence="6">
    <location>
        <begin position="188"/>
        <end position="209"/>
    </location>
</feature>
<dbReference type="PANTHER" id="PTHR31123">
    <property type="entry name" value="ACCUMULATION OF DYADS PROTEIN 2-RELATED"/>
    <property type="match status" value="1"/>
</dbReference>
<dbReference type="FunCoup" id="A0A165NGC8">
    <property type="interactions" value="68"/>
</dbReference>
<dbReference type="Pfam" id="PF01184">
    <property type="entry name" value="Gpr1_Fun34_YaaH"/>
    <property type="match status" value="1"/>
</dbReference>
<keyword evidence="4 6" id="KW-1133">Transmembrane helix</keyword>
<dbReference type="InterPro" id="IPR000791">
    <property type="entry name" value="Gpr1/Fun34/SatP-like"/>
</dbReference>
<dbReference type="PROSITE" id="PS01114">
    <property type="entry name" value="GPR1_FUN34_YAAH"/>
    <property type="match status" value="1"/>
</dbReference>
<sequence>MADIEKADNGHHHDRYATAATAGPAAAPTHLRTIANPAPLGLFSFASTTLMLSLFNVNVKGVTNANIVVGMAIACGGGAQLLAGMWEFACGNTFGATAFSSYGAFWISYALIFIPGANIGVSYTGDVADQEHNAVGVFLMVWFIVTFIFFIASLRSTMALVALFFFLDITFLLLMIGEFMNNVSIHKAGGGFGILTAFIAYYAGASALITHDNSFVILPSGNMPKRRVSPA</sequence>
<protein>
    <submittedName>
        <fullName evidence="7">Gpr1 family protein</fullName>
    </submittedName>
</protein>
<dbReference type="InterPro" id="IPR051633">
    <property type="entry name" value="AceTr"/>
</dbReference>
<dbReference type="EMBL" id="KV425899">
    <property type="protein sequence ID" value="KZW00711.1"/>
    <property type="molecule type" value="Genomic_DNA"/>
</dbReference>
<dbReference type="STRING" id="1314781.A0A165NGC8"/>
<evidence type="ECO:0000256" key="2">
    <source>
        <dbReference type="ARBA" id="ARBA00005587"/>
    </source>
</evidence>
<evidence type="ECO:0000256" key="5">
    <source>
        <dbReference type="ARBA" id="ARBA00023136"/>
    </source>
</evidence>